<proteinExistence type="predicted"/>
<reference evidence="2 3" key="1">
    <citation type="journal article" date="2016" name="Nat. Commun.">
        <title>Thousands of microbial genomes shed light on interconnected biogeochemical processes in an aquifer system.</title>
        <authorList>
            <person name="Anantharaman K."/>
            <person name="Brown C.T."/>
            <person name="Hug L.A."/>
            <person name="Sharon I."/>
            <person name="Castelle C.J."/>
            <person name="Probst A.J."/>
            <person name="Thomas B.C."/>
            <person name="Singh A."/>
            <person name="Wilkins M.J."/>
            <person name="Karaoz U."/>
            <person name="Brodie E.L."/>
            <person name="Williams K.H."/>
            <person name="Hubbard S.S."/>
            <person name="Banfield J.F."/>
        </authorList>
    </citation>
    <scope>NUCLEOTIDE SEQUENCE [LARGE SCALE GENOMIC DNA]</scope>
</reference>
<accession>A0A1F6TLU7</accession>
<comment type="caution">
    <text evidence="2">The sequence shown here is derived from an EMBL/GenBank/DDBJ whole genome shotgun (WGS) entry which is preliminary data.</text>
</comment>
<dbReference type="Proteomes" id="UP000176484">
    <property type="component" value="Unassembled WGS sequence"/>
</dbReference>
<keyword evidence="1" id="KW-0812">Transmembrane</keyword>
<keyword evidence="1" id="KW-0472">Membrane</keyword>
<feature type="transmembrane region" description="Helical" evidence="1">
    <location>
        <begin position="6"/>
        <end position="23"/>
    </location>
</feature>
<dbReference type="EMBL" id="MFTD01000030">
    <property type="protein sequence ID" value="OGI46110.1"/>
    <property type="molecule type" value="Genomic_DNA"/>
</dbReference>
<name>A0A1F6TLU7_9BACT</name>
<sequence>MKTKYVLLPIFVLLVVLGFAYFINFNQKEKNNMPNNLSSQQSIIEGLGFKKLTDLNNFEDVGQQEAVKAFITELQNIKENPEEFFIQFGNNVAISEITAQLVYQDSFKTENLYTIGNPSGKDRNATYNLDTKKVTFLLWK</sequence>
<dbReference type="AlphaFoldDB" id="A0A1F6TLU7"/>
<keyword evidence="1" id="KW-1133">Transmembrane helix</keyword>
<gene>
    <name evidence="2" type="ORF">A2121_01130</name>
</gene>
<organism evidence="2 3">
    <name type="scientific">Candidatus Nomurabacteria bacterium GWB1_40_6</name>
    <dbReference type="NCBI Taxonomy" id="1801727"/>
    <lineage>
        <taxon>Bacteria</taxon>
        <taxon>Candidatus Nomuraibacteriota</taxon>
    </lineage>
</organism>
<evidence type="ECO:0000313" key="3">
    <source>
        <dbReference type="Proteomes" id="UP000176484"/>
    </source>
</evidence>
<evidence type="ECO:0000313" key="2">
    <source>
        <dbReference type="EMBL" id="OGI46110.1"/>
    </source>
</evidence>
<protein>
    <submittedName>
        <fullName evidence="2">Uncharacterized protein</fullName>
    </submittedName>
</protein>
<evidence type="ECO:0000256" key="1">
    <source>
        <dbReference type="SAM" id="Phobius"/>
    </source>
</evidence>